<dbReference type="Proteomes" id="UP000027064">
    <property type="component" value="Unassembled WGS sequence"/>
</dbReference>
<dbReference type="PATRIC" id="fig|1492738.3.peg.1606"/>
<name>A0A066WRX2_9FLAO</name>
<dbReference type="STRING" id="1492738.FEM21_16170"/>
<dbReference type="EMBL" id="JNCA01000015">
    <property type="protein sequence ID" value="KDN55313.1"/>
    <property type="molecule type" value="Genomic_DNA"/>
</dbReference>
<comment type="caution">
    <text evidence="1">The sequence shown here is derived from an EMBL/GenBank/DDBJ whole genome shotgun (WGS) entry which is preliminary data.</text>
</comment>
<proteinExistence type="predicted"/>
<keyword evidence="1" id="KW-0540">Nuclease</keyword>
<organism evidence="1 2">
    <name type="scientific">Flavobacterium seoulense</name>
    <dbReference type="NCBI Taxonomy" id="1492738"/>
    <lineage>
        <taxon>Bacteria</taxon>
        <taxon>Pseudomonadati</taxon>
        <taxon>Bacteroidota</taxon>
        <taxon>Flavobacteriia</taxon>
        <taxon>Flavobacteriales</taxon>
        <taxon>Flavobacteriaceae</taxon>
        <taxon>Flavobacterium</taxon>
    </lineage>
</organism>
<sequence>MLLIYALDERGTTKVENRIPIIGYSLYFPKIENEVQVSYSASIKEELALEPMEDDDNSDNE</sequence>
<dbReference type="GO" id="GO:0004519">
    <property type="term" value="F:endonuclease activity"/>
    <property type="evidence" value="ECO:0007669"/>
    <property type="project" value="UniProtKB-KW"/>
</dbReference>
<reference evidence="1 2" key="1">
    <citation type="submission" date="2014-05" db="EMBL/GenBank/DDBJ databases">
        <title>Genome Sequence of Flavobacterium sp. EM1321.</title>
        <authorList>
            <person name="Shin S.-K."/>
            <person name="Yi H."/>
        </authorList>
    </citation>
    <scope>NUCLEOTIDE SEQUENCE [LARGE SCALE GENOMIC DNA]</scope>
    <source>
        <strain evidence="1 2">EM1321</strain>
    </source>
</reference>
<keyword evidence="1" id="KW-0378">Hydrolase</keyword>
<gene>
    <name evidence="1" type="ORF">FEM21_16170</name>
</gene>
<protein>
    <submittedName>
        <fullName evidence="1">Putative endonuclease</fullName>
    </submittedName>
</protein>
<keyword evidence="2" id="KW-1185">Reference proteome</keyword>
<evidence type="ECO:0000313" key="2">
    <source>
        <dbReference type="Proteomes" id="UP000027064"/>
    </source>
</evidence>
<accession>A0A066WRX2</accession>
<evidence type="ECO:0000313" key="1">
    <source>
        <dbReference type="EMBL" id="KDN55313.1"/>
    </source>
</evidence>
<keyword evidence="1" id="KW-0255">Endonuclease</keyword>
<dbReference type="AlphaFoldDB" id="A0A066WRX2"/>